<comment type="caution">
    <text evidence="1">The sequence shown here is derived from an EMBL/GenBank/DDBJ whole genome shotgun (WGS) entry which is preliminary data.</text>
</comment>
<organism evidence="1 2">
    <name type="scientific">Striga asiatica</name>
    <name type="common">Asiatic witchweed</name>
    <name type="synonym">Buchnera asiatica</name>
    <dbReference type="NCBI Taxonomy" id="4170"/>
    <lineage>
        <taxon>Eukaryota</taxon>
        <taxon>Viridiplantae</taxon>
        <taxon>Streptophyta</taxon>
        <taxon>Embryophyta</taxon>
        <taxon>Tracheophyta</taxon>
        <taxon>Spermatophyta</taxon>
        <taxon>Magnoliopsida</taxon>
        <taxon>eudicotyledons</taxon>
        <taxon>Gunneridae</taxon>
        <taxon>Pentapetalae</taxon>
        <taxon>asterids</taxon>
        <taxon>lamiids</taxon>
        <taxon>Lamiales</taxon>
        <taxon>Orobanchaceae</taxon>
        <taxon>Buchnereae</taxon>
        <taxon>Striga</taxon>
    </lineage>
</organism>
<keyword evidence="2" id="KW-1185">Reference proteome</keyword>
<gene>
    <name evidence="1" type="ORF">STAS_17262</name>
</gene>
<sequence length="123" mass="14009">MLLLRFLRAPLSPLSSSKSFPGFGFFFLSVVWLNRELRKLARRPPGELGCLWALFLLLPSDFGCFVWPLFGPWGKSRGPARMIMGMSRLIREGAVCSWPIEKYRAASKTSSSPELFLRQRIVT</sequence>
<name>A0A5A7Q5S4_STRAF</name>
<accession>A0A5A7Q5S4</accession>
<evidence type="ECO:0000313" key="2">
    <source>
        <dbReference type="Proteomes" id="UP000325081"/>
    </source>
</evidence>
<dbReference type="EMBL" id="BKCP01005927">
    <property type="protein sequence ID" value="GER40580.1"/>
    <property type="molecule type" value="Genomic_DNA"/>
</dbReference>
<protein>
    <submittedName>
        <fullName evidence="1">Uncharacterized protein</fullName>
    </submittedName>
</protein>
<proteinExistence type="predicted"/>
<dbReference type="Proteomes" id="UP000325081">
    <property type="component" value="Unassembled WGS sequence"/>
</dbReference>
<reference evidence="2" key="1">
    <citation type="journal article" date="2019" name="Curr. Biol.">
        <title>Genome Sequence of Striga asiatica Provides Insight into the Evolution of Plant Parasitism.</title>
        <authorList>
            <person name="Yoshida S."/>
            <person name="Kim S."/>
            <person name="Wafula E.K."/>
            <person name="Tanskanen J."/>
            <person name="Kim Y.M."/>
            <person name="Honaas L."/>
            <person name="Yang Z."/>
            <person name="Spallek T."/>
            <person name="Conn C.E."/>
            <person name="Ichihashi Y."/>
            <person name="Cheong K."/>
            <person name="Cui S."/>
            <person name="Der J.P."/>
            <person name="Gundlach H."/>
            <person name="Jiao Y."/>
            <person name="Hori C."/>
            <person name="Ishida J.K."/>
            <person name="Kasahara H."/>
            <person name="Kiba T."/>
            <person name="Kim M.S."/>
            <person name="Koo N."/>
            <person name="Laohavisit A."/>
            <person name="Lee Y.H."/>
            <person name="Lumba S."/>
            <person name="McCourt P."/>
            <person name="Mortimer J.C."/>
            <person name="Mutuku J.M."/>
            <person name="Nomura T."/>
            <person name="Sasaki-Sekimoto Y."/>
            <person name="Seto Y."/>
            <person name="Wang Y."/>
            <person name="Wakatake T."/>
            <person name="Sakakibara H."/>
            <person name="Demura T."/>
            <person name="Yamaguchi S."/>
            <person name="Yoneyama K."/>
            <person name="Manabe R.I."/>
            <person name="Nelson D.C."/>
            <person name="Schulman A.H."/>
            <person name="Timko M.P."/>
            <person name="dePamphilis C.W."/>
            <person name="Choi D."/>
            <person name="Shirasu K."/>
        </authorList>
    </citation>
    <scope>NUCLEOTIDE SEQUENCE [LARGE SCALE GENOMIC DNA]</scope>
    <source>
        <strain evidence="2">cv. UVA1</strain>
    </source>
</reference>
<evidence type="ECO:0000313" key="1">
    <source>
        <dbReference type="EMBL" id="GER40580.1"/>
    </source>
</evidence>
<dbReference type="AlphaFoldDB" id="A0A5A7Q5S4"/>